<feature type="signal peptide" evidence="2">
    <location>
        <begin position="1"/>
        <end position="17"/>
    </location>
</feature>
<accession>A0A927HDL8</accession>
<name>A0A927HDL8_9RHOB</name>
<organism evidence="3 4">
    <name type="scientific">Sulfitobacter aestuariivivens</name>
    <dbReference type="NCBI Taxonomy" id="2766981"/>
    <lineage>
        <taxon>Bacteria</taxon>
        <taxon>Pseudomonadati</taxon>
        <taxon>Pseudomonadota</taxon>
        <taxon>Alphaproteobacteria</taxon>
        <taxon>Rhodobacterales</taxon>
        <taxon>Roseobacteraceae</taxon>
        <taxon>Sulfitobacter</taxon>
    </lineage>
</organism>
<dbReference type="RefSeq" id="WP_191073517.1">
    <property type="nucleotide sequence ID" value="NZ_JACTAG010000001.1"/>
</dbReference>
<evidence type="ECO:0000256" key="1">
    <source>
        <dbReference type="ARBA" id="ARBA00022729"/>
    </source>
</evidence>
<dbReference type="SUPFAM" id="SSF69318">
    <property type="entry name" value="Integrin alpha N-terminal domain"/>
    <property type="match status" value="1"/>
</dbReference>
<dbReference type="InterPro" id="IPR028994">
    <property type="entry name" value="Integrin_alpha_N"/>
</dbReference>
<evidence type="ECO:0000256" key="2">
    <source>
        <dbReference type="SAM" id="SignalP"/>
    </source>
</evidence>
<evidence type="ECO:0000313" key="3">
    <source>
        <dbReference type="EMBL" id="MBD3662483.1"/>
    </source>
</evidence>
<gene>
    <name evidence="3" type="ORF">H9Q16_00955</name>
</gene>
<keyword evidence="4" id="KW-1185">Reference proteome</keyword>
<evidence type="ECO:0000313" key="4">
    <source>
        <dbReference type="Proteomes" id="UP000635142"/>
    </source>
</evidence>
<sequence>MRLAAMLICLLASSAFAETIVGARFIAPTQHYAHGILGDTTEYGGMMVELSSGQDFLVGFPPRSRVFEDIAPRLWDLTGDSSPEVVVIETNPPEGAQLAVYGVREGAVFKIAATPHIGRTNRWLAPIGAADLDGDGHIEVAYIDRPHLAKTLRVWRFKDQMLEPVADLPGFTNHRIGETDIAGGIRVCGGVPEMIVARSDWARVMAITFQNGTFAARDLGPHKGRESFAHALKC</sequence>
<dbReference type="AlphaFoldDB" id="A0A927HDL8"/>
<keyword evidence="1 2" id="KW-0732">Signal</keyword>
<dbReference type="InterPro" id="IPR013517">
    <property type="entry name" value="FG-GAP"/>
</dbReference>
<dbReference type="Pfam" id="PF13517">
    <property type="entry name" value="FG-GAP_3"/>
    <property type="match status" value="1"/>
</dbReference>
<comment type="caution">
    <text evidence="3">The sequence shown here is derived from an EMBL/GenBank/DDBJ whole genome shotgun (WGS) entry which is preliminary data.</text>
</comment>
<proteinExistence type="predicted"/>
<reference evidence="3" key="1">
    <citation type="submission" date="2020-08" db="EMBL/GenBank/DDBJ databases">
        <title>Sulfitobacter aestuariivivens sp. nov., isolated from a tidal flat.</title>
        <authorList>
            <person name="Park S."/>
            <person name="Yoon J.-H."/>
        </authorList>
    </citation>
    <scope>NUCLEOTIDE SEQUENCE</scope>
    <source>
        <strain evidence="3">TSTF-M16</strain>
    </source>
</reference>
<protein>
    <submittedName>
        <fullName evidence="3">VCBS repeat-containing protein</fullName>
    </submittedName>
</protein>
<dbReference type="EMBL" id="JACTAG010000001">
    <property type="protein sequence ID" value="MBD3662483.1"/>
    <property type="molecule type" value="Genomic_DNA"/>
</dbReference>
<dbReference type="Proteomes" id="UP000635142">
    <property type="component" value="Unassembled WGS sequence"/>
</dbReference>
<feature type="chain" id="PRO_5036865302" evidence="2">
    <location>
        <begin position="18"/>
        <end position="234"/>
    </location>
</feature>